<evidence type="ECO:0000256" key="2">
    <source>
        <dbReference type="ARBA" id="ARBA00023043"/>
    </source>
</evidence>
<organism evidence="4 5">
    <name type="scientific">Ascodesmis nigricans</name>
    <dbReference type="NCBI Taxonomy" id="341454"/>
    <lineage>
        <taxon>Eukaryota</taxon>
        <taxon>Fungi</taxon>
        <taxon>Dikarya</taxon>
        <taxon>Ascomycota</taxon>
        <taxon>Pezizomycotina</taxon>
        <taxon>Pezizomycetes</taxon>
        <taxon>Pezizales</taxon>
        <taxon>Ascodesmidaceae</taxon>
        <taxon>Ascodesmis</taxon>
    </lineage>
</organism>
<dbReference type="InterPro" id="IPR002110">
    <property type="entry name" value="Ankyrin_rpt"/>
</dbReference>
<dbReference type="SMART" id="SM00248">
    <property type="entry name" value="ANK"/>
    <property type="match status" value="2"/>
</dbReference>
<dbReference type="STRING" id="341454.A0A4S2N1R8"/>
<keyword evidence="1" id="KW-0677">Repeat</keyword>
<evidence type="ECO:0000256" key="1">
    <source>
        <dbReference type="ARBA" id="ARBA00022737"/>
    </source>
</evidence>
<dbReference type="Gene3D" id="1.25.40.20">
    <property type="entry name" value="Ankyrin repeat-containing domain"/>
    <property type="match status" value="1"/>
</dbReference>
<sequence>MLSCRGLHHLLSSHLIMIDHQRTQGTRQLFHHIRHNISVQDLAALCERNKVSVHATSEFTDLTALHVATYYKRWNIAMWLLEDMKMDPNVQDDFGYTPLHICAAQGYTEIDIALLEAGADLEVLVRARMKAGPKAERWMKKEILSAQTKPWFVEPVWPPFV</sequence>
<evidence type="ECO:0000313" key="4">
    <source>
        <dbReference type="EMBL" id="TGZ83092.1"/>
    </source>
</evidence>
<proteinExistence type="predicted"/>
<dbReference type="GO" id="GO:0005634">
    <property type="term" value="C:nucleus"/>
    <property type="evidence" value="ECO:0007669"/>
    <property type="project" value="TreeGrafter"/>
</dbReference>
<dbReference type="InterPro" id="IPR036770">
    <property type="entry name" value="Ankyrin_rpt-contain_sf"/>
</dbReference>
<dbReference type="Pfam" id="PF12796">
    <property type="entry name" value="Ank_2"/>
    <property type="match status" value="1"/>
</dbReference>
<dbReference type="PROSITE" id="PS50088">
    <property type="entry name" value="ANK_REPEAT"/>
    <property type="match status" value="1"/>
</dbReference>
<reference evidence="4 5" key="1">
    <citation type="submission" date="2019-04" db="EMBL/GenBank/DDBJ databases">
        <title>Comparative genomics and transcriptomics to analyze fruiting body development in filamentous ascomycetes.</title>
        <authorList>
            <consortium name="DOE Joint Genome Institute"/>
            <person name="Lutkenhaus R."/>
            <person name="Traeger S."/>
            <person name="Breuer J."/>
            <person name="Kuo A."/>
            <person name="Lipzen A."/>
            <person name="Pangilinan J."/>
            <person name="Dilworth D."/>
            <person name="Sandor L."/>
            <person name="Poggeler S."/>
            <person name="Barry K."/>
            <person name="Grigoriev I.V."/>
            <person name="Nowrousian M."/>
        </authorList>
    </citation>
    <scope>NUCLEOTIDE SEQUENCE [LARGE SCALE GENOMIC DNA]</scope>
    <source>
        <strain evidence="4 5">CBS 389.68</strain>
    </source>
</reference>
<dbReference type="Proteomes" id="UP000298138">
    <property type="component" value="Unassembled WGS sequence"/>
</dbReference>
<evidence type="ECO:0000256" key="3">
    <source>
        <dbReference type="PROSITE-ProRule" id="PRU00023"/>
    </source>
</evidence>
<name>A0A4S2N1R8_9PEZI</name>
<dbReference type="EMBL" id="ML220114">
    <property type="protein sequence ID" value="TGZ83092.1"/>
    <property type="molecule type" value="Genomic_DNA"/>
</dbReference>
<dbReference type="PANTHER" id="PTHR24201:SF2">
    <property type="entry name" value="ANKYRIN REPEAT DOMAIN-CONTAINING PROTEIN 42"/>
    <property type="match status" value="1"/>
</dbReference>
<dbReference type="AlphaFoldDB" id="A0A4S2N1R8"/>
<feature type="repeat" description="ANK" evidence="3">
    <location>
        <begin position="94"/>
        <end position="126"/>
    </location>
</feature>
<keyword evidence="2 3" id="KW-0040">ANK repeat</keyword>
<gene>
    <name evidence="4" type="ORF">EX30DRAFT_370123</name>
</gene>
<protein>
    <submittedName>
        <fullName evidence="4">Uncharacterized protein</fullName>
    </submittedName>
</protein>
<dbReference type="PANTHER" id="PTHR24201">
    <property type="entry name" value="ANK_REP_REGION DOMAIN-CONTAINING PROTEIN"/>
    <property type="match status" value="1"/>
</dbReference>
<dbReference type="SUPFAM" id="SSF48403">
    <property type="entry name" value="Ankyrin repeat"/>
    <property type="match status" value="1"/>
</dbReference>
<dbReference type="InterPro" id="IPR050776">
    <property type="entry name" value="Ank_Repeat/CDKN_Inhibitor"/>
</dbReference>
<dbReference type="InParanoid" id="A0A4S2N1R8"/>
<keyword evidence="5" id="KW-1185">Reference proteome</keyword>
<accession>A0A4S2N1R8</accession>
<evidence type="ECO:0000313" key="5">
    <source>
        <dbReference type="Proteomes" id="UP000298138"/>
    </source>
</evidence>
<dbReference type="OrthoDB" id="341259at2759"/>
<dbReference type="PROSITE" id="PS50297">
    <property type="entry name" value="ANK_REP_REGION"/>
    <property type="match status" value="1"/>
</dbReference>